<reference evidence="2" key="1">
    <citation type="submission" date="2014-09" db="EMBL/GenBank/DDBJ databases">
        <title>Vibrio variabilis JCM 19239. (C206) whole genome shotgun sequence.</title>
        <authorList>
            <person name="Sawabe T."/>
            <person name="Meirelles P."/>
            <person name="Nakanishi M."/>
            <person name="Sayaka M."/>
            <person name="Hattori M."/>
            <person name="Ohkuma M."/>
        </authorList>
    </citation>
    <scope>NUCLEOTIDE SEQUENCE [LARGE SCALE GENOMIC DNA]</scope>
    <source>
        <strain evidence="2">JCM 19239</strain>
    </source>
</reference>
<sequence length="93" mass="9798">MPPTLDLDLSEAGTGYEALFVEGDAAMSVVDTDITIFDENNVISSADIVLTNPQEGDSLELIAPNNPNLPANELVSGITFMSETLSSGAIKLR</sequence>
<protein>
    <submittedName>
        <fullName evidence="1">T1SS secreted agglutinin RTX</fullName>
    </submittedName>
</protein>
<comment type="caution">
    <text evidence="1">The sequence shown here is derived from an EMBL/GenBank/DDBJ whole genome shotgun (WGS) entry which is preliminary data.</text>
</comment>
<organism evidence="1 2">
    <name type="scientific">Vibrio variabilis</name>
    <dbReference type="NCBI Taxonomy" id="990271"/>
    <lineage>
        <taxon>Bacteria</taxon>
        <taxon>Pseudomonadati</taxon>
        <taxon>Pseudomonadota</taxon>
        <taxon>Gammaproteobacteria</taxon>
        <taxon>Vibrionales</taxon>
        <taxon>Vibrionaceae</taxon>
        <taxon>Vibrio</taxon>
    </lineage>
</organism>
<keyword evidence="2" id="KW-1185">Reference proteome</keyword>
<name>A0ABQ0J6Q9_9VIBR</name>
<reference evidence="2" key="2">
    <citation type="submission" date="2014-09" db="EMBL/GenBank/DDBJ databases">
        <authorList>
            <consortium name="NBRP consortium"/>
            <person name="Sawabe T."/>
            <person name="Meirelles P."/>
            <person name="Nakanishi M."/>
            <person name="Sayaka M."/>
            <person name="Hattori M."/>
            <person name="Ohkuma M."/>
        </authorList>
    </citation>
    <scope>NUCLEOTIDE SEQUENCE [LARGE SCALE GENOMIC DNA]</scope>
    <source>
        <strain evidence="2">JCM 19239</strain>
    </source>
</reference>
<dbReference type="EMBL" id="BBMS01000004">
    <property type="protein sequence ID" value="GAL24452.1"/>
    <property type="molecule type" value="Genomic_DNA"/>
</dbReference>
<dbReference type="Proteomes" id="UP000029223">
    <property type="component" value="Unassembled WGS sequence"/>
</dbReference>
<evidence type="ECO:0000313" key="2">
    <source>
        <dbReference type="Proteomes" id="UP000029223"/>
    </source>
</evidence>
<proteinExistence type="predicted"/>
<evidence type="ECO:0000313" key="1">
    <source>
        <dbReference type="EMBL" id="GAL24452.1"/>
    </source>
</evidence>
<accession>A0ABQ0J6Q9</accession>
<gene>
    <name evidence="1" type="ORF">JCM19239_1906</name>
</gene>